<keyword evidence="12" id="KW-1185">Reference proteome</keyword>
<evidence type="ECO:0000256" key="4">
    <source>
        <dbReference type="ARBA" id="ARBA00022670"/>
    </source>
</evidence>
<evidence type="ECO:0000256" key="7">
    <source>
        <dbReference type="ARBA" id="ARBA00022833"/>
    </source>
</evidence>
<evidence type="ECO:0000256" key="1">
    <source>
        <dbReference type="ARBA" id="ARBA00001947"/>
    </source>
</evidence>
<dbReference type="Pfam" id="PF13620">
    <property type="entry name" value="CarboxypepD_reg"/>
    <property type="match status" value="1"/>
</dbReference>
<sequence length="497" mass="55949">MRPNTCRAFPVAAGQSAKSWSKEGSYSSARHRELKTLELTIGRQLTLMMRLLPLCLCLWLQAWVSPCRGLEFRYHTSVEVEQYLKAVNKNHSSFTHLHSIGKSVEGRDLWVLVLGKNPTEHKTGIPEFKYVANMHGNEVVGRVLLLHLIELLTEGYLSDPTITRLLNSSRVHVLPSMNPDGFEHSVPDCLNTDGRFNKHDVDLNRNFPDAFVGKEEEEREPEVRAVMDWLSSETFVLSANLHGGAVAASYPYDNSNGGSELQKGFSISPDDDVFVHLAKTYSFSHALMYKGQSCHGFEPFKDGITNGYHWYQLQGGMQDYNYVWGQCMEITLELSCCKFPPESELPKFWEDNKAALLAYMQQVHLGVKGQVLDSDGTPVQNALVEVEGRRNLCPFRTDRNGEYYRLLLPGNYTFKVTAPGQEPITETLSIPYGPEKYSALTHNFVLRGNSANRESDVTQPTESCTSIVWNNTYNHSAALLASQFLPLLALMLCSLLQ</sequence>
<dbReference type="InterPro" id="IPR000834">
    <property type="entry name" value="Peptidase_M14"/>
</dbReference>
<dbReference type="GO" id="GO:0016485">
    <property type="term" value="P:protein processing"/>
    <property type="evidence" value="ECO:0007669"/>
    <property type="project" value="TreeGrafter"/>
</dbReference>
<dbReference type="InterPro" id="IPR008969">
    <property type="entry name" value="CarboxyPept-like_regulatory"/>
</dbReference>
<dbReference type="PANTHER" id="PTHR11532">
    <property type="entry name" value="PROTEASE M14 CARBOXYPEPTIDASE"/>
    <property type="match status" value="1"/>
</dbReference>
<keyword evidence="8" id="KW-0325">Glycoprotein</keyword>
<proteinExistence type="inferred from homology"/>
<accession>A0A9D3SVV4</accession>
<comment type="similarity">
    <text evidence="2 9">Belongs to the peptidase M14 family.</text>
</comment>
<dbReference type="Gene3D" id="3.40.630.10">
    <property type="entry name" value="Zn peptidases"/>
    <property type="match status" value="1"/>
</dbReference>
<comment type="caution">
    <text evidence="11">The sequence shown here is derived from an EMBL/GenBank/DDBJ whole genome shotgun (WGS) entry which is preliminary data.</text>
</comment>
<dbReference type="Gene3D" id="2.60.40.1120">
    <property type="entry name" value="Carboxypeptidase-like, regulatory domain"/>
    <property type="match status" value="1"/>
</dbReference>
<evidence type="ECO:0000259" key="10">
    <source>
        <dbReference type="PROSITE" id="PS52035"/>
    </source>
</evidence>
<dbReference type="EMBL" id="JAFDVH010000025">
    <property type="protein sequence ID" value="KAG7454649.1"/>
    <property type="molecule type" value="Genomic_DNA"/>
</dbReference>
<dbReference type="PROSITE" id="PS00132">
    <property type="entry name" value="CARBOXYPEPT_ZN_1"/>
    <property type="match status" value="1"/>
</dbReference>
<dbReference type="Pfam" id="PF00246">
    <property type="entry name" value="Peptidase_M14"/>
    <property type="match status" value="1"/>
</dbReference>
<organism evidence="11 12">
    <name type="scientific">Megalops atlanticus</name>
    <name type="common">Tarpon</name>
    <name type="synonym">Clupea gigantea</name>
    <dbReference type="NCBI Taxonomy" id="7932"/>
    <lineage>
        <taxon>Eukaryota</taxon>
        <taxon>Metazoa</taxon>
        <taxon>Chordata</taxon>
        <taxon>Craniata</taxon>
        <taxon>Vertebrata</taxon>
        <taxon>Euteleostomi</taxon>
        <taxon>Actinopterygii</taxon>
        <taxon>Neopterygii</taxon>
        <taxon>Teleostei</taxon>
        <taxon>Elopiformes</taxon>
        <taxon>Megalopidae</taxon>
        <taxon>Megalops</taxon>
    </lineage>
</organism>
<dbReference type="PANTHER" id="PTHR11532:SF84">
    <property type="entry name" value="CARBOXYPEPTIDASE M"/>
    <property type="match status" value="1"/>
</dbReference>
<dbReference type="FunFam" id="3.40.630.10:FF:000020">
    <property type="entry name" value="Carboxypeptidase D"/>
    <property type="match status" value="1"/>
</dbReference>
<dbReference type="GO" id="GO:0004181">
    <property type="term" value="F:metallocarboxypeptidase activity"/>
    <property type="evidence" value="ECO:0007669"/>
    <property type="project" value="InterPro"/>
</dbReference>
<evidence type="ECO:0000256" key="5">
    <source>
        <dbReference type="ARBA" id="ARBA00022723"/>
    </source>
</evidence>
<feature type="active site" description="Proton donor/acceptor" evidence="9">
    <location>
        <position position="333"/>
    </location>
</feature>
<keyword evidence="3" id="KW-0121">Carboxypeptidase</keyword>
<dbReference type="Proteomes" id="UP001046870">
    <property type="component" value="Chromosome 25"/>
</dbReference>
<dbReference type="CDD" id="cd11308">
    <property type="entry name" value="Peptidase_M14NE-CP-C_like"/>
    <property type="match status" value="1"/>
</dbReference>
<dbReference type="PRINTS" id="PR00765">
    <property type="entry name" value="CRBOXYPTASEA"/>
</dbReference>
<dbReference type="OrthoDB" id="10249045at2759"/>
<feature type="domain" description="Peptidase M14" evidence="10">
    <location>
        <begin position="73"/>
        <end position="363"/>
    </location>
</feature>
<keyword evidence="5" id="KW-0479">Metal-binding</keyword>
<gene>
    <name evidence="11" type="ORF">MATL_G00262040</name>
</gene>
<evidence type="ECO:0000256" key="2">
    <source>
        <dbReference type="ARBA" id="ARBA00005988"/>
    </source>
</evidence>
<protein>
    <recommendedName>
        <fullName evidence="10">Peptidase M14 domain-containing protein</fullName>
    </recommendedName>
</protein>
<evidence type="ECO:0000313" key="11">
    <source>
        <dbReference type="EMBL" id="KAG7454649.1"/>
    </source>
</evidence>
<dbReference type="GO" id="GO:0005615">
    <property type="term" value="C:extracellular space"/>
    <property type="evidence" value="ECO:0007669"/>
    <property type="project" value="TreeGrafter"/>
</dbReference>
<evidence type="ECO:0000256" key="3">
    <source>
        <dbReference type="ARBA" id="ARBA00022645"/>
    </source>
</evidence>
<dbReference type="AlphaFoldDB" id="A0A9D3SVV4"/>
<dbReference type="InterPro" id="IPR050753">
    <property type="entry name" value="Peptidase_M14_domain"/>
</dbReference>
<evidence type="ECO:0000256" key="6">
    <source>
        <dbReference type="ARBA" id="ARBA00022801"/>
    </source>
</evidence>
<dbReference type="GO" id="GO:0006518">
    <property type="term" value="P:peptide metabolic process"/>
    <property type="evidence" value="ECO:0007669"/>
    <property type="project" value="TreeGrafter"/>
</dbReference>
<dbReference type="SUPFAM" id="SSF53187">
    <property type="entry name" value="Zn-dependent exopeptidases"/>
    <property type="match status" value="1"/>
</dbReference>
<keyword evidence="4" id="KW-0645">Protease</keyword>
<dbReference type="InterPro" id="IPR057246">
    <property type="entry name" value="CARBOXYPEPT_ZN_1"/>
</dbReference>
<name>A0A9D3SVV4_MEGAT</name>
<comment type="cofactor">
    <cofactor evidence="1">
        <name>Zn(2+)</name>
        <dbReference type="ChEBI" id="CHEBI:29105"/>
    </cofactor>
</comment>
<dbReference type="FunFam" id="2.60.40.1120:FF:000019">
    <property type="entry name" value="Carboxypeptidase D"/>
    <property type="match status" value="1"/>
</dbReference>
<reference evidence="11" key="1">
    <citation type="submission" date="2021-01" db="EMBL/GenBank/DDBJ databases">
        <authorList>
            <person name="Zahm M."/>
            <person name="Roques C."/>
            <person name="Cabau C."/>
            <person name="Klopp C."/>
            <person name="Donnadieu C."/>
            <person name="Jouanno E."/>
            <person name="Lampietro C."/>
            <person name="Louis A."/>
            <person name="Herpin A."/>
            <person name="Echchiki A."/>
            <person name="Berthelot C."/>
            <person name="Parey E."/>
            <person name="Roest-Crollius H."/>
            <person name="Braasch I."/>
            <person name="Postlethwait J."/>
            <person name="Bobe J."/>
            <person name="Montfort J."/>
            <person name="Bouchez O."/>
            <person name="Begum T."/>
            <person name="Mejri S."/>
            <person name="Adams A."/>
            <person name="Chen W.-J."/>
            <person name="Guiguen Y."/>
        </authorList>
    </citation>
    <scope>NUCLEOTIDE SEQUENCE</scope>
    <source>
        <strain evidence="11">YG-15Mar2019-1</strain>
        <tissue evidence="11">Brain</tissue>
    </source>
</reference>
<evidence type="ECO:0000313" key="12">
    <source>
        <dbReference type="Proteomes" id="UP001046870"/>
    </source>
</evidence>
<dbReference type="SUPFAM" id="SSF49464">
    <property type="entry name" value="Carboxypeptidase regulatory domain-like"/>
    <property type="match status" value="1"/>
</dbReference>
<keyword evidence="6" id="KW-0378">Hydrolase</keyword>
<evidence type="ECO:0000256" key="9">
    <source>
        <dbReference type="PROSITE-ProRule" id="PRU01379"/>
    </source>
</evidence>
<keyword evidence="7" id="KW-0862">Zinc</keyword>
<dbReference type="SMART" id="SM00631">
    <property type="entry name" value="Zn_pept"/>
    <property type="match status" value="1"/>
</dbReference>
<evidence type="ECO:0000256" key="8">
    <source>
        <dbReference type="ARBA" id="ARBA00023180"/>
    </source>
</evidence>
<dbReference type="PROSITE" id="PS52035">
    <property type="entry name" value="PEPTIDASE_M14"/>
    <property type="match status" value="1"/>
</dbReference>
<dbReference type="GO" id="GO:0008270">
    <property type="term" value="F:zinc ion binding"/>
    <property type="evidence" value="ECO:0007669"/>
    <property type="project" value="InterPro"/>
</dbReference>